<keyword evidence="17" id="KW-1185">Reference proteome</keyword>
<feature type="transmembrane region" description="Helical" evidence="14">
    <location>
        <begin position="23"/>
        <end position="47"/>
    </location>
</feature>
<evidence type="ECO:0000256" key="2">
    <source>
        <dbReference type="ARBA" id="ARBA00001946"/>
    </source>
</evidence>
<feature type="transmembrane region" description="Helical" evidence="14">
    <location>
        <begin position="156"/>
        <end position="180"/>
    </location>
</feature>
<feature type="transmembrane region" description="Helical" evidence="14">
    <location>
        <begin position="125"/>
        <end position="150"/>
    </location>
</feature>
<evidence type="ECO:0000256" key="8">
    <source>
        <dbReference type="ARBA" id="ARBA00022946"/>
    </source>
</evidence>
<keyword evidence="6" id="KW-0479">Metal-binding</keyword>
<comment type="similarity">
    <text evidence="3 13">Belongs to the isocitrate and isopropylmalate dehydrogenases family.</text>
</comment>
<evidence type="ECO:0000313" key="16">
    <source>
        <dbReference type="Ensembl" id="ENSSLUP00000038893.1"/>
    </source>
</evidence>
<evidence type="ECO:0000256" key="4">
    <source>
        <dbReference type="ARBA" id="ARBA00011525"/>
    </source>
</evidence>
<dbReference type="GO" id="GO:0006099">
    <property type="term" value="P:tricarboxylic acid cycle"/>
    <property type="evidence" value="ECO:0007669"/>
    <property type="project" value="UniProtKB-UniRule"/>
</dbReference>
<sequence length="659" mass="71925">MDATTDYFHSVCFQQYPGVPVCLSYYTCLCLLLHLSVSLTTCLCLLLHLSVSLTTPVCVSYHLSVSLTTPVCVSYHCLCLLPPVCVSYHLSVSLTTPVCVSYHLSVSLTTPVCVSHHLSVSLTTCLCLLPPVCVSYYTCLCLLLHLSVSLTTPVCVSYYTCLCFLPSVCVSYYTCLCLLLHLSVSLTTPVCVSYHLSVSLTTCLCLLLHLSVSLTTPVCVSYHLSVSLTICLCLLPPVCVSYYTCLCLLLHLSVSYHLSVSLTTCLCLLPPVCVPYHLSVSLTTPVCVSYHLSVSLTTPVCVSYHTCLLPHLSVSLTTCLSLQMQTVTLIPGDGIGPEISSAVMKIFEAAKAPIRWEERNVTAIKGPGGRWMIPPDAKESMDRNKIGLKGPLKTPIAAGHPSMNLLLRKTFDLYANVRPCISIEGYKTPYTNVDLVTIRENTEGEYSGIEHVIVEGVVQSIKLITEDASRRIAEYAFEYARNNQRSSVTAVHKANIMRMSDGLFLRKCREVAEGYKDIKFTEMYLDTVCLNMVQDPTQFDVLVMPNLYGDILSDLCAGLIGGLGVTPSGNIGANGVAIFESVHGTAPDIAGLDMANPTALLLSAVMMLRHMGLHDYGNKIQTACFDTIRDKKVLTKDLGGNSKCSEFTADICRRIQDLD</sequence>
<dbReference type="GO" id="GO:0006102">
    <property type="term" value="P:isocitrate metabolic process"/>
    <property type="evidence" value="ECO:0007669"/>
    <property type="project" value="TreeGrafter"/>
</dbReference>
<dbReference type="AlphaFoldDB" id="A0A8C9ZIC6"/>
<feature type="domain" description="Isopropylmalate dehydrogenase-like" evidence="15">
    <location>
        <begin position="326"/>
        <end position="651"/>
    </location>
</feature>
<accession>A0A8C9ZIC6</accession>
<keyword evidence="14" id="KW-0472">Membrane</keyword>
<evidence type="ECO:0000259" key="15">
    <source>
        <dbReference type="SMART" id="SM01329"/>
    </source>
</evidence>
<evidence type="ECO:0000313" key="17">
    <source>
        <dbReference type="Proteomes" id="UP000694568"/>
    </source>
</evidence>
<organism evidence="16 17">
    <name type="scientific">Sander lucioperca</name>
    <name type="common">Pike-perch</name>
    <name type="synonym">Perca lucioperca</name>
    <dbReference type="NCBI Taxonomy" id="283035"/>
    <lineage>
        <taxon>Eukaryota</taxon>
        <taxon>Metazoa</taxon>
        <taxon>Chordata</taxon>
        <taxon>Craniata</taxon>
        <taxon>Vertebrata</taxon>
        <taxon>Euteleostomi</taxon>
        <taxon>Actinopterygii</taxon>
        <taxon>Neopterygii</taxon>
        <taxon>Teleostei</taxon>
        <taxon>Neoteleostei</taxon>
        <taxon>Acanthomorphata</taxon>
        <taxon>Eupercaria</taxon>
        <taxon>Perciformes</taxon>
        <taxon>Percoidei</taxon>
        <taxon>Percidae</taxon>
        <taxon>Luciopercinae</taxon>
        <taxon>Sander</taxon>
    </lineage>
</organism>
<dbReference type="SMART" id="SM01329">
    <property type="entry name" value="Iso_dh"/>
    <property type="match status" value="1"/>
</dbReference>
<protein>
    <recommendedName>
        <fullName evidence="13">Isocitrate dehydrogenase [NAD] subunit, mitochondrial</fullName>
    </recommendedName>
</protein>
<dbReference type="GeneTree" id="ENSGT00950000182989"/>
<keyword evidence="10" id="KW-0520">NAD</keyword>
<reference evidence="16" key="2">
    <citation type="submission" date="2025-09" db="UniProtKB">
        <authorList>
            <consortium name="Ensembl"/>
        </authorList>
    </citation>
    <scope>IDENTIFICATION</scope>
</reference>
<evidence type="ECO:0000256" key="1">
    <source>
        <dbReference type="ARBA" id="ARBA00001936"/>
    </source>
</evidence>
<evidence type="ECO:0000256" key="12">
    <source>
        <dbReference type="ARBA" id="ARBA00037577"/>
    </source>
</evidence>
<dbReference type="Proteomes" id="UP000694568">
    <property type="component" value="Unplaced"/>
</dbReference>
<feature type="transmembrane region" description="Helical" evidence="14">
    <location>
        <begin position="192"/>
        <end position="212"/>
    </location>
</feature>
<keyword evidence="14" id="KW-1133">Transmembrane helix</keyword>
<keyword evidence="9" id="KW-0560">Oxidoreductase</keyword>
<keyword evidence="7" id="KW-0460">Magnesium</keyword>
<dbReference type="SUPFAM" id="SSF53659">
    <property type="entry name" value="Isocitrate/Isopropylmalate dehydrogenase-like"/>
    <property type="match status" value="1"/>
</dbReference>
<feature type="transmembrane region" description="Helical" evidence="14">
    <location>
        <begin position="224"/>
        <end position="249"/>
    </location>
</feature>
<keyword evidence="14" id="KW-0812">Transmembrane</keyword>
<evidence type="ECO:0000256" key="13">
    <source>
        <dbReference type="RuleBase" id="RU361266"/>
    </source>
</evidence>
<dbReference type="PANTHER" id="PTHR11835">
    <property type="entry name" value="DECARBOXYLATING DEHYDROGENASES-ISOCITRATE, ISOPROPYLMALATE, TARTRATE"/>
    <property type="match status" value="1"/>
</dbReference>
<evidence type="ECO:0000256" key="7">
    <source>
        <dbReference type="ARBA" id="ARBA00022842"/>
    </source>
</evidence>
<dbReference type="GO" id="GO:0004449">
    <property type="term" value="F:isocitrate dehydrogenase (NAD+) activity"/>
    <property type="evidence" value="ECO:0007669"/>
    <property type="project" value="UniProtKB-EC"/>
</dbReference>
<gene>
    <name evidence="16" type="primary">IDH3A</name>
    <name evidence="16" type="synonym">LOC116036668</name>
</gene>
<comment type="function">
    <text evidence="12">Catalytic subunit of the enzyme which catalyzes the decarboxylation of isocitrate (ICT) into alpha-ketoglutarate. The heterodimer composed of the alpha (IDH3A) and beta (IDH3B) subunits and the heterodimer composed of the alpha (IDH3A) and gamma (IDH3G) subunits, have considerable basal activity but the full activity of the heterotetramer (containing two subunits of IDH3A, one of IDH3B and one of IDH3G) requires the assembly and cooperative function of both heterodimers.</text>
</comment>
<name>A0A8C9ZIC6_SANLU</name>
<evidence type="ECO:0000256" key="9">
    <source>
        <dbReference type="ARBA" id="ARBA00023002"/>
    </source>
</evidence>
<keyword evidence="13" id="KW-0496">Mitochondrion</keyword>
<keyword evidence="8 13" id="KW-0809">Transit peptide</keyword>
<evidence type="ECO:0000256" key="11">
    <source>
        <dbReference type="ARBA" id="ARBA00037023"/>
    </source>
</evidence>
<dbReference type="NCBIfam" id="TIGR00175">
    <property type="entry name" value="mito_nad_idh"/>
    <property type="match status" value="1"/>
</dbReference>
<proteinExistence type="inferred from homology"/>
<dbReference type="PROSITE" id="PS00470">
    <property type="entry name" value="IDH_IMDH"/>
    <property type="match status" value="1"/>
</dbReference>
<comment type="catalytic activity">
    <reaction evidence="11">
        <text>D-threo-isocitrate + NAD(+) = 2-oxoglutarate + CO2 + NADH</text>
        <dbReference type="Rhea" id="RHEA:23632"/>
        <dbReference type="ChEBI" id="CHEBI:15562"/>
        <dbReference type="ChEBI" id="CHEBI:16526"/>
        <dbReference type="ChEBI" id="CHEBI:16810"/>
        <dbReference type="ChEBI" id="CHEBI:57540"/>
        <dbReference type="ChEBI" id="CHEBI:57945"/>
        <dbReference type="EC" id="1.1.1.41"/>
    </reaction>
    <physiologicalReaction direction="left-to-right" evidence="11">
        <dbReference type="Rhea" id="RHEA:23633"/>
    </physiologicalReaction>
</comment>
<dbReference type="GO" id="GO:0051287">
    <property type="term" value="F:NAD binding"/>
    <property type="evidence" value="ECO:0007669"/>
    <property type="project" value="UniProtKB-UniRule"/>
</dbReference>
<evidence type="ECO:0000256" key="6">
    <source>
        <dbReference type="ARBA" id="ARBA00022723"/>
    </source>
</evidence>
<evidence type="ECO:0000256" key="14">
    <source>
        <dbReference type="SAM" id="Phobius"/>
    </source>
</evidence>
<dbReference type="InterPro" id="IPR004434">
    <property type="entry name" value="Isocitrate_DH_NAD"/>
</dbReference>
<reference evidence="16" key="1">
    <citation type="submission" date="2025-08" db="UniProtKB">
        <authorList>
            <consortium name="Ensembl"/>
        </authorList>
    </citation>
    <scope>IDENTIFICATION</scope>
</reference>
<dbReference type="Ensembl" id="ENSSLUT00000040118.1">
    <property type="protein sequence ID" value="ENSSLUP00000038893.1"/>
    <property type="gene ID" value="ENSSLUG00000017266.1"/>
</dbReference>
<comment type="subcellular location">
    <subcellularLocation>
        <location evidence="13">Mitochondrion</location>
    </subcellularLocation>
</comment>
<keyword evidence="5 13" id="KW-0816">Tricarboxylic acid cycle</keyword>
<evidence type="ECO:0000256" key="5">
    <source>
        <dbReference type="ARBA" id="ARBA00022532"/>
    </source>
</evidence>
<dbReference type="PANTHER" id="PTHR11835:SF34">
    <property type="entry name" value="ISOCITRATE DEHYDROGENASE [NAD] SUBUNIT ALPHA, MITOCHONDRIAL"/>
    <property type="match status" value="1"/>
</dbReference>
<evidence type="ECO:0000256" key="3">
    <source>
        <dbReference type="ARBA" id="ARBA00007769"/>
    </source>
</evidence>
<dbReference type="Gene3D" id="3.40.718.10">
    <property type="entry name" value="Isopropylmalate Dehydrogenase"/>
    <property type="match status" value="1"/>
</dbReference>
<dbReference type="FunFam" id="3.40.718.10:FF:000003">
    <property type="entry name" value="Isocitrate dehydrogenase [NAD] subunit, mitochondrial"/>
    <property type="match status" value="1"/>
</dbReference>
<dbReference type="GO" id="GO:0000287">
    <property type="term" value="F:magnesium ion binding"/>
    <property type="evidence" value="ECO:0007669"/>
    <property type="project" value="UniProtKB-UniRule"/>
</dbReference>
<dbReference type="InterPro" id="IPR019818">
    <property type="entry name" value="IsoCit/isopropylmalate_DH_CS"/>
</dbReference>
<comment type="cofactor">
    <cofactor evidence="2">
        <name>Mg(2+)</name>
        <dbReference type="ChEBI" id="CHEBI:18420"/>
    </cofactor>
</comment>
<comment type="subunit">
    <text evidence="4">Heterooligomer of subunits alpha (IDH3A), beta (IDH3B), and gamma (IDH3G) in the apparent ratio of 2:1:1. The heterodimer containing one IDH3A and one IDH3B subunit and the heterodimer containing one IDH3A and one IDH3G subunit assemble into a heterotetramer (which contains two subunits of IDH3A, one of IDH3B and one of IDH3G) and further into the heterooctamer.</text>
</comment>
<dbReference type="InterPro" id="IPR024084">
    <property type="entry name" value="IsoPropMal-DH-like_dom"/>
</dbReference>
<dbReference type="Pfam" id="PF00180">
    <property type="entry name" value="Iso_dh"/>
    <property type="match status" value="1"/>
</dbReference>
<evidence type="ECO:0000256" key="10">
    <source>
        <dbReference type="ARBA" id="ARBA00023027"/>
    </source>
</evidence>
<comment type="cofactor">
    <cofactor evidence="1">
        <name>Mn(2+)</name>
        <dbReference type="ChEBI" id="CHEBI:29035"/>
    </cofactor>
</comment>
<dbReference type="GO" id="GO:0005739">
    <property type="term" value="C:mitochondrion"/>
    <property type="evidence" value="ECO:0007669"/>
    <property type="project" value="UniProtKB-SubCell"/>
</dbReference>